<proteinExistence type="predicted"/>
<dbReference type="AlphaFoldDB" id="C7Q3P8"/>
<name>C7Q3P8_CATAD</name>
<dbReference type="InterPro" id="IPR007253">
    <property type="entry name" value="Cell_wall-bd_2"/>
</dbReference>
<evidence type="ECO:0000313" key="4">
    <source>
        <dbReference type="Proteomes" id="UP000000851"/>
    </source>
</evidence>
<evidence type="ECO:0000256" key="1">
    <source>
        <dbReference type="SAM" id="MobiDB-lite"/>
    </source>
</evidence>
<gene>
    <name evidence="3" type="ordered locus">Caci_8843</name>
</gene>
<dbReference type="Pfam" id="PF04122">
    <property type="entry name" value="CW_binding_2"/>
    <property type="match status" value="3"/>
</dbReference>
<feature type="compositionally biased region" description="Polar residues" evidence="1">
    <location>
        <begin position="277"/>
        <end position="292"/>
    </location>
</feature>
<dbReference type="PANTHER" id="PTHR30032:SF8">
    <property type="entry name" value="GERMINATION-SPECIFIC N-ACETYLMURAMOYL-L-ALANINE AMIDASE"/>
    <property type="match status" value="1"/>
</dbReference>
<dbReference type="Proteomes" id="UP000000851">
    <property type="component" value="Chromosome"/>
</dbReference>
<dbReference type="KEGG" id="cai:Caci_8843"/>
<dbReference type="STRING" id="479433.Caci_8843"/>
<feature type="compositionally biased region" description="Polar residues" evidence="1">
    <location>
        <begin position="255"/>
        <end position="266"/>
    </location>
</feature>
<accession>C7Q3P8</accession>
<reference evidence="3 4" key="1">
    <citation type="journal article" date="2009" name="Stand. Genomic Sci.">
        <title>Complete genome sequence of Catenulispora acidiphila type strain (ID 139908).</title>
        <authorList>
            <person name="Copeland A."/>
            <person name="Lapidus A."/>
            <person name="Glavina Del Rio T."/>
            <person name="Nolan M."/>
            <person name="Lucas S."/>
            <person name="Chen F."/>
            <person name="Tice H."/>
            <person name="Cheng J.F."/>
            <person name="Bruce D."/>
            <person name="Goodwin L."/>
            <person name="Pitluck S."/>
            <person name="Mikhailova N."/>
            <person name="Pati A."/>
            <person name="Ivanova N."/>
            <person name="Mavromatis K."/>
            <person name="Chen A."/>
            <person name="Palaniappan K."/>
            <person name="Chain P."/>
            <person name="Land M."/>
            <person name="Hauser L."/>
            <person name="Chang Y.J."/>
            <person name="Jeffries C.D."/>
            <person name="Chertkov O."/>
            <person name="Brettin T."/>
            <person name="Detter J.C."/>
            <person name="Han C."/>
            <person name="Ali Z."/>
            <person name="Tindall B.J."/>
            <person name="Goker M."/>
            <person name="Bristow J."/>
            <person name="Eisen J.A."/>
            <person name="Markowitz V."/>
            <person name="Hugenholtz P."/>
            <person name="Kyrpides N.C."/>
            <person name="Klenk H.P."/>
        </authorList>
    </citation>
    <scope>NUCLEOTIDE SEQUENCE [LARGE SCALE GENOMIC DNA]</scope>
    <source>
        <strain evidence="4">DSM 44928 / JCM 14897 / NBRC 102108 / NRRL B-24433 / ID139908</strain>
    </source>
</reference>
<dbReference type="OrthoDB" id="9808778at2"/>
<feature type="region of interest" description="Disordered" evidence="1">
    <location>
        <begin position="220"/>
        <end position="292"/>
    </location>
</feature>
<evidence type="ECO:0000256" key="2">
    <source>
        <dbReference type="SAM" id="SignalP"/>
    </source>
</evidence>
<dbReference type="eggNOG" id="COG2247">
    <property type="taxonomic scope" value="Bacteria"/>
</dbReference>
<dbReference type="InterPro" id="IPR011659">
    <property type="entry name" value="WD40"/>
</dbReference>
<keyword evidence="2" id="KW-0732">Signal</keyword>
<sequence precursor="true">MRSSKLKKSLAASAVLASSIAATAGLSASAHAAPAGPGNSPLTIGKGAWAPDGSRYVHANPDGSIATRNLPGGAEITVDPAKAGVARSNPTFWNNGTAIVFSETVNGTSKLVSIPTYTPAGEPVVESDPLIFLSSKMPEGTETAPDSDGTKLVFQHHNTASNQDEIYVQDSYGRGSAGPILAAANGTSPSISPDGKTIAFLRKDNAGHEQIWTVAWNGQSAQPPAGTAKQLTTNAEDHLSPTFSPDGTRIAYAARTSTTGSPSRVESVSAADGSGLKQESATGGTPSYQPLTKNTLTRLAGADRLGTAIAASQAKWKNGAANSVVLSRSDQFADALGGSSLAGVEGGPLLLTPSTRLDSGIKAEIARVLGPANGHKTVYILGGEQALSPAVFNAVKGMGYDVARIAGPDRYATSVAIAKQITSFDVQNGWGQPGRVLVATGNLFPDALSAGAAAGAGAFNGPVGGVVLLTNDKQMPASTAAYLAQVKAHDDAKSPTPVYGVGGQADTALKSVGIKHTGLVGTDRYQTSYLVAKTFFGGAADDAPATMGFATGADWPDALSGGAFMGEAGGPLLLVNPVSWLSDQSAQYLYGWAPGTANAYIFGGDKVVDGGVAQSNIGGGISGPAGYDYKLNPKG</sequence>
<dbReference type="Gene3D" id="3.40.50.12090">
    <property type="match status" value="2"/>
</dbReference>
<dbReference type="RefSeq" id="WP_015797380.1">
    <property type="nucleotide sequence ID" value="NC_013131.1"/>
</dbReference>
<dbReference type="InParanoid" id="C7Q3P8"/>
<dbReference type="SUPFAM" id="SSF82171">
    <property type="entry name" value="DPP6 N-terminal domain-like"/>
    <property type="match status" value="1"/>
</dbReference>
<feature type="signal peptide" evidence="2">
    <location>
        <begin position="1"/>
        <end position="32"/>
    </location>
</feature>
<dbReference type="InterPro" id="IPR051922">
    <property type="entry name" value="Bact_Sporulation_Assoc"/>
</dbReference>
<dbReference type="HOGENOM" id="CLU_023724_0_0_11"/>
<dbReference type="eggNOG" id="COG0823">
    <property type="taxonomic scope" value="Bacteria"/>
</dbReference>
<dbReference type="Gene3D" id="2.120.10.30">
    <property type="entry name" value="TolB, C-terminal domain"/>
    <property type="match status" value="1"/>
</dbReference>
<feature type="chain" id="PRO_5002980580" evidence="2">
    <location>
        <begin position="33"/>
        <end position="635"/>
    </location>
</feature>
<dbReference type="PANTHER" id="PTHR30032">
    <property type="entry name" value="N-ACETYLMURAMOYL-L-ALANINE AMIDASE-RELATED"/>
    <property type="match status" value="1"/>
</dbReference>
<organism evidence="3 4">
    <name type="scientific">Catenulispora acidiphila (strain DSM 44928 / JCM 14897 / NBRC 102108 / NRRL B-24433 / ID139908)</name>
    <dbReference type="NCBI Taxonomy" id="479433"/>
    <lineage>
        <taxon>Bacteria</taxon>
        <taxon>Bacillati</taxon>
        <taxon>Actinomycetota</taxon>
        <taxon>Actinomycetes</taxon>
        <taxon>Catenulisporales</taxon>
        <taxon>Catenulisporaceae</taxon>
        <taxon>Catenulispora</taxon>
    </lineage>
</organism>
<keyword evidence="4" id="KW-1185">Reference proteome</keyword>
<evidence type="ECO:0000313" key="3">
    <source>
        <dbReference type="EMBL" id="ACU77656.1"/>
    </source>
</evidence>
<dbReference type="Pfam" id="PF07676">
    <property type="entry name" value="PD40"/>
    <property type="match status" value="2"/>
</dbReference>
<dbReference type="InterPro" id="IPR011042">
    <property type="entry name" value="6-blade_b-propeller_TolB-like"/>
</dbReference>
<protein>
    <submittedName>
        <fullName evidence="3">WD40 domain protein beta Propeller</fullName>
    </submittedName>
</protein>
<dbReference type="EMBL" id="CP001700">
    <property type="protein sequence ID" value="ACU77656.1"/>
    <property type="molecule type" value="Genomic_DNA"/>
</dbReference>